<dbReference type="InterPro" id="IPR000700">
    <property type="entry name" value="PAS-assoc_C"/>
</dbReference>
<dbReference type="SMART" id="SM00267">
    <property type="entry name" value="GGDEF"/>
    <property type="match status" value="1"/>
</dbReference>
<dbReference type="SMART" id="SM00052">
    <property type="entry name" value="EAL"/>
    <property type="match status" value="1"/>
</dbReference>
<dbReference type="InterPro" id="IPR000160">
    <property type="entry name" value="GGDEF_dom"/>
</dbReference>
<dbReference type="InterPro" id="IPR000014">
    <property type="entry name" value="PAS"/>
</dbReference>
<dbReference type="AlphaFoldDB" id="A0A6N8EDM0"/>
<dbReference type="CDD" id="cd01949">
    <property type="entry name" value="GGDEF"/>
    <property type="match status" value="1"/>
</dbReference>
<evidence type="ECO:0000256" key="3">
    <source>
        <dbReference type="ARBA" id="ARBA00022636"/>
    </source>
</evidence>
<dbReference type="InterPro" id="IPR035919">
    <property type="entry name" value="EAL_sf"/>
</dbReference>
<evidence type="ECO:0000259" key="9">
    <source>
        <dbReference type="PROSITE" id="PS50887"/>
    </source>
</evidence>
<keyword evidence="5" id="KW-0175">Coiled coil</keyword>
<dbReference type="NCBIfam" id="TIGR00229">
    <property type="entry name" value="sensory_box"/>
    <property type="match status" value="1"/>
</dbReference>
<dbReference type="InterPro" id="IPR001633">
    <property type="entry name" value="EAL_dom"/>
</dbReference>
<feature type="domain" description="GGDEF" evidence="9">
    <location>
        <begin position="322"/>
        <end position="455"/>
    </location>
</feature>
<feature type="domain" description="PAC" evidence="7">
    <location>
        <begin position="101"/>
        <end position="153"/>
    </location>
</feature>
<evidence type="ECO:0000256" key="2">
    <source>
        <dbReference type="ARBA" id="ARBA00012282"/>
    </source>
</evidence>
<dbReference type="InterPro" id="IPR013656">
    <property type="entry name" value="PAS_4"/>
</dbReference>
<evidence type="ECO:0000256" key="4">
    <source>
        <dbReference type="ARBA" id="ARBA00051114"/>
    </source>
</evidence>
<comment type="cofactor">
    <cofactor evidence="1">
        <name>Mg(2+)</name>
        <dbReference type="ChEBI" id="CHEBI:18420"/>
    </cofactor>
</comment>
<feature type="coiled-coil region" evidence="5">
    <location>
        <begin position="1"/>
        <end position="32"/>
    </location>
</feature>
<dbReference type="Gene3D" id="3.30.70.270">
    <property type="match status" value="1"/>
</dbReference>
<accession>A0A6N8EDM0</accession>
<evidence type="ECO:0000313" key="11">
    <source>
        <dbReference type="Proteomes" id="UP000434044"/>
    </source>
</evidence>
<dbReference type="GO" id="GO:0071111">
    <property type="term" value="F:cyclic-guanylate-specific phosphodiesterase activity"/>
    <property type="evidence" value="ECO:0007669"/>
    <property type="project" value="UniProtKB-EC"/>
</dbReference>
<comment type="catalytic activity">
    <reaction evidence="4">
        <text>3',3'-c-di-GMP + H2O = 5'-phosphoguanylyl(3'-&gt;5')guanosine + H(+)</text>
        <dbReference type="Rhea" id="RHEA:24902"/>
        <dbReference type="ChEBI" id="CHEBI:15377"/>
        <dbReference type="ChEBI" id="CHEBI:15378"/>
        <dbReference type="ChEBI" id="CHEBI:58754"/>
        <dbReference type="ChEBI" id="CHEBI:58805"/>
        <dbReference type="EC" id="3.1.4.52"/>
    </reaction>
    <physiologicalReaction direction="left-to-right" evidence="4">
        <dbReference type="Rhea" id="RHEA:24903"/>
    </physiologicalReaction>
</comment>
<protein>
    <recommendedName>
        <fullName evidence="2">cyclic-guanylate-specific phosphodiesterase</fullName>
        <ecNumber evidence="2">3.1.4.52</ecNumber>
    </recommendedName>
</protein>
<dbReference type="InterPro" id="IPR043128">
    <property type="entry name" value="Rev_trsase/Diguanyl_cyclase"/>
</dbReference>
<dbReference type="PANTHER" id="PTHR44757:SF2">
    <property type="entry name" value="BIOFILM ARCHITECTURE MAINTENANCE PROTEIN MBAA"/>
    <property type="match status" value="1"/>
</dbReference>
<keyword evidence="11" id="KW-1185">Reference proteome</keyword>
<dbReference type="SUPFAM" id="SSF55073">
    <property type="entry name" value="Nucleotide cyclase"/>
    <property type="match status" value="1"/>
</dbReference>
<organism evidence="10 11">
    <name type="scientific">Allochromatium palmeri</name>
    <dbReference type="NCBI Taxonomy" id="231048"/>
    <lineage>
        <taxon>Bacteria</taxon>
        <taxon>Pseudomonadati</taxon>
        <taxon>Pseudomonadota</taxon>
        <taxon>Gammaproteobacteria</taxon>
        <taxon>Chromatiales</taxon>
        <taxon>Chromatiaceae</taxon>
        <taxon>Allochromatium</taxon>
    </lineage>
</organism>
<dbReference type="Pfam" id="PF00563">
    <property type="entry name" value="EAL"/>
    <property type="match status" value="1"/>
</dbReference>
<dbReference type="SUPFAM" id="SSF141868">
    <property type="entry name" value="EAL domain-like"/>
    <property type="match status" value="1"/>
</dbReference>
<evidence type="ECO:0000259" key="7">
    <source>
        <dbReference type="PROSITE" id="PS50113"/>
    </source>
</evidence>
<dbReference type="PROSITE" id="PS50887">
    <property type="entry name" value="GGDEF"/>
    <property type="match status" value="1"/>
</dbReference>
<dbReference type="GO" id="GO:0071732">
    <property type="term" value="P:cellular response to nitric oxide"/>
    <property type="evidence" value="ECO:0007669"/>
    <property type="project" value="UniProtKB-ARBA"/>
</dbReference>
<dbReference type="NCBIfam" id="TIGR00254">
    <property type="entry name" value="GGDEF"/>
    <property type="match status" value="1"/>
</dbReference>
<dbReference type="EMBL" id="WNKT01000018">
    <property type="protein sequence ID" value="MTW21398.1"/>
    <property type="molecule type" value="Genomic_DNA"/>
</dbReference>
<dbReference type="OrthoDB" id="9176779at2"/>
<dbReference type="Gene3D" id="3.20.20.450">
    <property type="entry name" value="EAL domain"/>
    <property type="match status" value="1"/>
</dbReference>
<dbReference type="Gene3D" id="3.30.450.20">
    <property type="entry name" value="PAS domain"/>
    <property type="match status" value="2"/>
</dbReference>
<evidence type="ECO:0000259" key="8">
    <source>
        <dbReference type="PROSITE" id="PS50883"/>
    </source>
</evidence>
<dbReference type="FunFam" id="3.30.70.270:FF:000001">
    <property type="entry name" value="Diguanylate cyclase domain protein"/>
    <property type="match status" value="1"/>
</dbReference>
<proteinExistence type="predicted"/>
<evidence type="ECO:0000256" key="5">
    <source>
        <dbReference type="SAM" id="Coils"/>
    </source>
</evidence>
<dbReference type="Proteomes" id="UP000434044">
    <property type="component" value="Unassembled WGS sequence"/>
</dbReference>
<evidence type="ECO:0000313" key="10">
    <source>
        <dbReference type="EMBL" id="MTW21398.1"/>
    </source>
</evidence>
<dbReference type="CDD" id="cd01948">
    <property type="entry name" value="EAL"/>
    <property type="match status" value="1"/>
</dbReference>
<dbReference type="EC" id="3.1.4.52" evidence="2"/>
<keyword evidence="3" id="KW-0973">c-di-GMP</keyword>
<dbReference type="InterPro" id="IPR052155">
    <property type="entry name" value="Biofilm_reg_signaling"/>
</dbReference>
<feature type="domain" description="EAL" evidence="8">
    <location>
        <begin position="464"/>
        <end position="720"/>
    </location>
</feature>
<dbReference type="SMART" id="SM00091">
    <property type="entry name" value="PAS"/>
    <property type="match status" value="2"/>
</dbReference>
<evidence type="ECO:0000259" key="6">
    <source>
        <dbReference type="PROSITE" id="PS50112"/>
    </source>
</evidence>
<dbReference type="Pfam" id="PF00990">
    <property type="entry name" value="GGDEF"/>
    <property type="match status" value="1"/>
</dbReference>
<feature type="domain" description="PAC" evidence="7">
    <location>
        <begin position="227"/>
        <end position="283"/>
    </location>
</feature>
<dbReference type="PROSITE" id="PS50112">
    <property type="entry name" value="PAS"/>
    <property type="match status" value="1"/>
</dbReference>
<dbReference type="Pfam" id="PF08448">
    <property type="entry name" value="PAS_4"/>
    <property type="match status" value="2"/>
</dbReference>
<dbReference type="FunFam" id="3.20.20.450:FF:000001">
    <property type="entry name" value="Cyclic di-GMP phosphodiesterase yahA"/>
    <property type="match status" value="1"/>
</dbReference>
<dbReference type="CDD" id="cd00130">
    <property type="entry name" value="PAS"/>
    <property type="match status" value="1"/>
</dbReference>
<sequence>MQNHDSEHERERQRVERELRESEQRLRVLINSTPDIICFKDGAGRWLEANEADLELFALTEVDYRGKTDSELADDTHPSYRQSFLACEATDEAAWEAGQLSRAEEVIERPDGVVKVYDVIKVPVFEPDGQRKGLVVLGRDITERKCFEEALQQERRFLQNVIDGIDDPILVISTEYQVLRMNRVAREITERSGSINHCAACYKLAADRQRPCNQEERPCPLHIVQETRQPCKIIRHYLAQDGSLRQYEVAASPLFDEHGEVCAIIEVSRDISEHLALLDELRERELSYAHLAQHDPLTGLPNRLLFADRLSQAIHTAHRHGRKCAVLFIDLDRFKQINDSFDHSYGDQVLTAVAERLRELFREDDTIARMGGDEFTVILNHIEHDQDAALVATKILDLFKPPFEVLDHSVFLGASVGISLYPEHGATVDDLVRNADTAMYRAKDSGRNTFQYYSRDLTARAVERVQLESSLHRALECGEFLLHYQPQLDLERGTLRGLEALVRWQPPESGLISPVTFIPLAEESGLIIPMGTWVLSEACRQMKAWFDRGLVTAEALISVNLSPKQFDQPDLVALIDRILSATGLAPSQLELEITESTVMRSVAQAGSVLHQLRELGVKVAIDDFGTGYSSLIHLKRLPLTTLKIDKTFVSDIPHDANDTAITRAVIAMAKSLSLEALAEGVETQAQCDFLIREGCPHGQGYLFSRPQNAREIEPFLRDRSRT</sequence>
<reference evidence="10 11" key="1">
    <citation type="submission" date="2019-11" db="EMBL/GenBank/DDBJ databases">
        <title>Whole-genome sequence of the anaerobic purple sulfur bacterium Allochromatium palmeri DSM 15591.</title>
        <authorList>
            <person name="Kyndt J.A."/>
            <person name="Meyer T.E."/>
        </authorList>
    </citation>
    <scope>NUCLEOTIDE SEQUENCE [LARGE SCALE GENOMIC DNA]</scope>
    <source>
        <strain evidence="10 11">DSM 15591</strain>
    </source>
</reference>
<dbReference type="InterPro" id="IPR001610">
    <property type="entry name" value="PAC"/>
</dbReference>
<evidence type="ECO:0000256" key="1">
    <source>
        <dbReference type="ARBA" id="ARBA00001946"/>
    </source>
</evidence>
<dbReference type="InterPro" id="IPR035965">
    <property type="entry name" value="PAS-like_dom_sf"/>
</dbReference>
<dbReference type="PANTHER" id="PTHR44757">
    <property type="entry name" value="DIGUANYLATE CYCLASE DGCP"/>
    <property type="match status" value="1"/>
</dbReference>
<gene>
    <name evidence="10" type="ORF">GJ668_09865</name>
</gene>
<dbReference type="InterPro" id="IPR029787">
    <property type="entry name" value="Nucleotide_cyclase"/>
</dbReference>
<name>A0A6N8EDM0_9GAMM</name>
<dbReference type="RefSeq" id="WP_155449985.1">
    <property type="nucleotide sequence ID" value="NZ_WNKT01000018.1"/>
</dbReference>
<comment type="caution">
    <text evidence="10">The sequence shown here is derived from an EMBL/GenBank/DDBJ whole genome shotgun (WGS) entry which is preliminary data.</text>
</comment>
<dbReference type="PROSITE" id="PS50113">
    <property type="entry name" value="PAC"/>
    <property type="match status" value="2"/>
</dbReference>
<dbReference type="PROSITE" id="PS50883">
    <property type="entry name" value="EAL"/>
    <property type="match status" value="1"/>
</dbReference>
<feature type="domain" description="PAS" evidence="6">
    <location>
        <begin position="22"/>
        <end position="79"/>
    </location>
</feature>
<dbReference type="SUPFAM" id="SSF55785">
    <property type="entry name" value="PYP-like sensor domain (PAS domain)"/>
    <property type="match status" value="2"/>
</dbReference>
<dbReference type="SMART" id="SM00086">
    <property type="entry name" value="PAC"/>
    <property type="match status" value="2"/>
</dbReference>